<dbReference type="Gene3D" id="3.30.700.10">
    <property type="entry name" value="Glycoprotein, Type 4 Pilin"/>
    <property type="match status" value="1"/>
</dbReference>
<comment type="caution">
    <text evidence="11">The sequence shown here is derived from an EMBL/GenBank/DDBJ whole genome shotgun (WGS) entry which is preliminary data.</text>
</comment>
<dbReference type="NCBIfam" id="TIGR02532">
    <property type="entry name" value="IV_pilin_GFxxxE"/>
    <property type="match status" value="1"/>
</dbReference>
<proteinExistence type="inferred from homology"/>
<dbReference type="Proteomes" id="UP000563523">
    <property type="component" value="Unassembled WGS sequence"/>
</dbReference>
<dbReference type="AlphaFoldDB" id="A0A850R995"/>
<accession>A0A850R995</accession>
<dbReference type="GO" id="GO:0005886">
    <property type="term" value="C:plasma membrane"/>
    <property type="evidence" value="ECO:0007669"/>
    <property type="project" value="UniProtKB-SubCell"/>
</dbReference>
<keyword evidence="3" id="KW-1003">Cell membrane</keyword>
<dbReference type="Pfam" id="PF07963">
    <property type="entry name" value="N_methyl"/>
    <property type="match status" value="1"/>
</dbReference>
<evidence type="ECO:0000313" key="12">
    <source>
        <dbReference type="Proteomes" id="UP000563523"/>
    </source>
</evidence>
<evidence type="ECO:0000256" key="1">
    <source>
        <dbReference type="ARBA" id="ARBA00004162"/>
    </source>
</evidence>
<dbReference type="InterPro" id="IPR045584">
    <property type="entry name" value="Pilin-like"/>
</dbReference>
<evidence type="ECO:0000256" key="9">
    <source>
        <dbReference type="ARBA" id="ARBA00043982"/>
    </source>
</evidence>
<sequence length="101" mass="11224">MNFKTKHSAFTLIEMVIVLFIISLLMLIIIPNINQQKKAARSKTDNAFKTTLQTQVNMYDGSNPTWDALAKDKYLSNSQLKKATSDGYTINDGVVEGPAAK</sequence>
<evidence type="ECO:0000256" key="8">
    <source>
        <dbReference type="ARBA" id="ARBA00023287"/>
    </source>
</evidence>
<organism evidence="11 12">
    <name type="scientific">Bombilactobacillus apium</name>
    <dbReference type="NCBI Taxonomy" id="2675299"/>
    <lineage>
        <taxon>Bacteria</taxon>
        <taxon>Bacillati</taxon>
        <taxon>Bacillota</taxon>
        <taxon>Bacilli</taxon>
        <taxon>Lactobacillales</taxon>
        <taxon>Lactobacillaceae</taxon>
        <taxon>Bombilactobacillus</taxon>
    </lineage>
</organism>
<protein>
    <submittedName>
        <fullName evidence="11">Prepilin-type N-terminal cleavage/methylation domain-containing protein</fullName>
    </submittedName>
</protein>
<dbReference type="GO" id="GO:0030420">
    <property type="term" value="P:establishment of competence for transformation"/>
    <property type="evidence" value="ECO:0007669"/>
    <property type="project" value="UniProtKB-KW"/>
</dbReference>
<keyword evidence="5 10" id="KW-0812">Transmembrane</keyword>
<dbReference type="EMBL" id="JABZEC010000008">
    <property type="protein sequence ID" value="NVY97095.1"/>
    <property type="molecule type" value="Genomic_DNA"/>
</dbReference>
<evidence type="ECO:0000256" key="4">
    <source>
        <dbReference type="ARBA" id="ARBA00022481"/>
    </source>
</evidence>
<evidence type="ECO:0000256" key="3">
    <source>
        <dbReference type="ARBA" id="ARBA00022475"/>
    </source>
</evidence>
<keyword evidence="12" id="KW-1185">Reference proteome</keyword>
<evidence type="ECO:0000256" key="7">
    <source>
        <dbReference type="ARBA" id="ARBA00023136"/>
    </source>
</evidence>
<name>A0A850R995_9LACO</name>
<evidence type="ECO:0000256" key="2">
    <source>
        <dbReference type="ARBA" id="ARBA00004241"/>
    </source>
</evidence>
<dbReference type="PIRSF" id="PIRSF029928">
    <property type="entry name" value="Late_competence_ComGC"/>
    <property type="match status" value="1"/>
</dbReference>
<reference evidence="11 12" key="1">
    <citation type="submission" date="2020-06" db="EMBL/GenBank/DDBJ databases">
        <authorList>
            <person name="Kang J."/>
        </authorList>
    </citation>
    <scope>NUCLEOTIDE SEQUENCE [LARGE SCALE GENOMIC DNA]</scope>
    <source>
        <strain evidence="11 12">DCY120</strain>
    </source>
</reference>
<dbReference type="NCBIfam" id="NF040999">
    <property type="entry name" value="pilin_ComGC"/>
    <property type="match status" value="1"/>
</dbReference>
<dbReference type="InterPro" id="IPR016940">
    <property type="entry name" value="ComGC"/>
</dbReference>
<feature type="transmembrane region" description="Helical" evidence="10">
    <location>
        <begin position="12"/>
        <end position="33"/>
    </location>
</feature>
<dbReference type="InterPro" id="IPR012902">
    <property type="entry name" value="N_methyl_site"/>
</dbReference>
<evidence type="ECO:0000256" key="6">
    <source>
        <dbReference type="ARBA" id="ARBA00022989"/>
    </source>
</evidence>
<dbReference type="GO" id="GO:0009986">
    <property type="term" value="C:cell surface"/>
    <property type="evidence" value="ECO:0007669"/>
    <property type="project" value="UniProtKB-SubCell"/>
</dbReference>
<keyword evidence="6 10" id="KW-1133">Transmembrane helix</keyword>
<keyword evidence="7 10" id="KW-0472">Membrane</keyword>
<evidence type="ECO:0000313" key="11">
    <source>
        <dbReference type="EMBL" id="NVY97095.1"/>
    </source>
</evidence>
<dbReference type="RefSeq" id="WP_176943259.1">
    <property type="nucleotide sequence ID" value="NZ_JABZEC010000008.1"/>
</dbReference>
<dbReference type="SUPFAM" id="SSF54523">
    <property type="entry name" value="Pili subunits"/>
    <property type="match status" value="1"/>
</dbReference>
<comment type="similarity">
    <text evidence="9">Belongs to the ComGC family.</text>
</comment>
<keyword evidence="4" id="KW-0488">Methylation</keyword>
<evidence type="ECO:0000256" key="10">
    <source>
        <dbReference type="SAM" id="Phobius"/>
    </source>
</evidence>
<evidence type="ECO:0000256" key="5">
    <source>
        <dbReference type="ARBA" id="ARBA00022692"/>
    </source>
</evidence>
<gene>
    <name evidence="11" type="ORF">HU830_08170</name>
</gene>
<keyword evidence="8" id="KW-0178">Competence</keyword>
<comment type="subcellular location">
    <subcellularLocation>
        <location evidence="1">Cell membrane</location>
        <topology evidence="1">Single-pass membrane protein</topology>
    </subcellularLocation>
    <subcellularLocation>
        <location evidence="2">Cell surface</location>
    </subcellularLocation>
</comment>